<evidence type="ECO:0000313" key="10">
    <source>
        <dbReference type="Proteomes" id="UP001549749"/>
    </source>
</evidence>
<dbReference type="Proteomes" id="UP001549749">
    <property type="component" value="Unassembled WGS sequence"/>
</dbReference>
<keyword evidence="10" id="KW-1185">Reference proteome</keyword>
<proteinExistence type="inferred from homology"/>
<evidence type="ECO:0000256" key="6">
    <source>
        <dbReference type="ARBA" id="ARBA00023237"/>
    </source>
</evidence>
<dbReference type="InterPro" id="IPR008969">
    <property type="entry name" value="CarboxyPept-like_regulatory"/>
</dbReference>
<evidence type="ECO:0000256" key="5">
    <source>
        <dbReference type="ARBA" id="ARBA00023136"/>
    </source>
</evidence>
<keyword evidence="6 7" id="KW-0998">Cell outer membrane</keyword>
<name>A0ABV2T1W1_9BACT</name>
<dbReference type="Gene3D" id="2.40.170.20">
    <property type="entry name" value="TonB-dependent receptor, beta-barrel domain"/>
    <property type="match status" value="1"/>
</dbReference>
<dbReference type="InterPro" id="IPR023996">
    <property type="entry name" value="TonB-dep_OMP_SusC/RagA"/>
</dbReference>
<dbReference type="InterPro" id="IPR039426">
    <property type="entry name" value="TonB-dep_rcpt-like"/>
</dbReference>
<dbReference type="Pfam" id="PF13715">
    <property type="entry name" value="CarbopepD_reg_2"/>
    <property type="match status" value="1"/>
</dbReference>
<gene>
    <name evidence="9" type="ORF">ABR189_06535</name>
</gene>
<keyword evidence="5 7" id="KW-0472">Membrane</keyword>
<evidence type="ECO:0000256" key="4">
    <source>
        <dbReference type="ARBA" id="ARBA00022692"/>
    </source>
</evidence>
<dbReference type="InterPro" id="IPR012910">
    <property type="entry name" value="Plug_dom"/>
</dbReference>
<evidence type="ECO:0000256" key="1">
    <source>
        <dbReference type="ARBA" id="ARBA00004571"/>
    </source>
</evidence>
<evidence type="ECO:0000256" key="3">
    <source>
        <dbReference type="ARBA" id="ARBA00022452"/>
    </source>
</evidence>
<comment type="caution">
    <text evidence="9">The sequence shown here is derived from an EMBL/GenBank/DDBJ whole genome shotgun (WGS) entry which is preliminary data.</text>
</comment>
<dbReference type="NCBIfam" id="TIGR04056">
    <property type="entry name" value="OMP_RagA_SusC"/>
    <property type="match status" value="1"/>
</dbReference>
<evidence type="ECO:0000256" key="7">
    <source>
        <dbReference type="PROSITE-ProRule" id="PRU01360"/>
    </source>
</evidence>
<keyword evidence="4 7" id="KW-0812">Transmembrane</keyword>
<accession>A0ABV2T1W1</accession>
<dbReference type="SUPFAM" id="SSF49464">
    <property type="entry name" value="Carboxypeptidase regulatory domain-like"/>
    <property type="match status" value="1"/>
</dbReference>
<dbReference type="RefSeq" id="WP_354659657.1">
    <property type="nucleotide sequence ID" value="NZ_JBEXAC010000001.1"/>
</dbReference>
<dbReference type="EMBL" id="JBEXAC010000001">
    <property type="protein sequence ID" value="MET6997016.1"/>
    <property type="molecule type" value="Genomic_DNA"/>
</dbReference>
<dbReference type="Pfam" id="PF07715">
    <property type="entry name" value="Plug"/>
    <property type="match status" value="1"/>
</dbReference>
<dbReference type="Gene3D" id="2.170.130.10">
    <property type="entry name" value="TonB-dependent receptor, plug domain"/>
    <property type="match status" value="1"/>
</dbReference>
<dbReference type="SUPFAM" id="SSF56935">
    <property type="entry name" value="Porins"/>
    <property type="match status" value="1"/>
</dbReference>
<comment type="subcellular location">
    <subcellularLocation>
        <location evidence="1 7">Cell outer membrane</location>
        <topology evidence="1 7">Multi-pass membrane protein</topology>
    </subcellularLocation>
</comment>
<evidence type="ECO:0000259" key="8">
    <source>
        <dbReference type="Pfam" id="PF07715"/>
    </source>
</evidence>
<dbReference type="InterPro" id="IPR037066">
    <property type="entry name" value="Plug_dom_sf"/>
</dbReference>
<feature type="domain" description="TonB-dependent receptor plug" evidence="8">
    <location>
        <begin position="182"/>
        <end position="307"/>
    </location>
</feature>
<dbReference type="InterPro" id="IPR023997">
    <property type="entry name" value="TonB-dep_OMP_SusC/RagA_CS"/>
</dbReference>
<comment type="similarity">
    <text evidence="7">Belongs to the TonB-dependent receptor family.</text>
</comment>
<sequence length="1173" mass="129125">MELYKVFNIIEKQTDIRFNYSPNSIDVDKKVTYKANRKRLKTLLDDILPPFSIGYKEVDGQIVLFFNHPPPARGETQLEFEPLESAVADTTISGMVTDESGRGLEGVSVKVSGGSGASVTGARGAFNIVVPNLRAVLEFSYVGFLTQQIRLDGNRKVNVSMKSEATTLGDVVVTALGISREKRSLGYSVANVKGADLSNGGSSNMLKSLDGRMSGVNFTQASTDPAGSVFITIRGATSLSLPNSTARSQPLYIIDGIPLGKTDITNKNGVDFGNLLSQLNPEDIESVTVLKGASAGALYGSQAGNGVIMITTKSGKGAKKGLGVSVNTSMVIDHPYNFFETQTDYGVGVRSTVYVPGGGYDWGPRLDGSFNITRWNMLTQANEEVPFLATKENRLQQYMQNGATNNYNVSVTGNYDKGSFRFSVGKMYNRGIMPNNSTDRMTFNLNASYNIAKKVKLSVSSNYVSQYSPNKSSANNDVVELLTFSFLSHFQPVKEMQNIWLKGYEGIRQNAPAYKANGEPYGDNPYMFTYGEINTYRKDNFFGKAELEWQLTEPLKLLLRSGMDYNGDNYEYKLSKGFTDVKKRDGRYSVQTQSTYSVNSDIMLVWNKDFKKISTSATAGYNYVYGNSYDYLANADKLVRANDFSLGNAVAGTLTANNYWNTGKTQSGYLTTQIGYDGQVYLDLAGRYDQSGILEEDKNHHFYPSAALSWLASETVKLPDFIDLFKLRGGIAQVGHGIGKPRSNNTFSFNPVDYGNVKILNIGGQLVDPNIKPEITNSYEGGFDLVLLDKRISADFTFFKKIHENQQDFIPTSPGTGYGGMLSNIGTVEAKGLEIGLTLVPVRTKKWNWELSAFYTKTDAHITKLSKAYIPNGYTFYGNGPNISIRMAEGDRIGTMWENNVFQRMPATSKYAGMLVLDDAGTWKYSSLEKDRRSIGNYNPDFILGLNSSVRYKAFKLSFVASLRVGGQYVSNITRRSQTNGHSPLTIGDLVNGPNDYTVGGRDAASGGLPWPDWRDMKYPNMAALVKNFANYGAYAQDASYFKGVWLKPGGDPNNDDDYIVNGADSLATFYGLAAQVLGQQFWSFPQTLIKDATNLKIKEIVLEYSVPARFLGRYRIENLTLGFIARNIFQWNKSGEKGDPEAAFEGVGVNQGIIGKALPAVSSYGFKASVNF</sequence>
<keyword evidence="2 7" id="KW-0813">Transport</keyword>
<reference evidence="9 10" key="1">
    <citation type="submission" date="2024-06" db="EMBL/GenBank/DDBJ databases">
        <title>Chitinophaga defluvii sp. nov., isolated from municipal sewage.</title>
        <authorList>
            <person name="Zhang L."/>
        </authorList>
    </citation>
    <scope>NUCLEOTIDE SEQUENCE [LARGE SCALE GENOMIC DNA]</scope>
    <source>
        <strain evidence="9 10">H8</strain>
    </source>
</reference>
<dbReference type="Gene3D" id="2.60.40.1120">
    <property type="entry name" value="Carboxypeptidase-like, regulatory domain"/>
    <property type="match status" value="1"/>
</dbReference>
<dbReference type="NCBIfam" id="TIGR04057">
    <property type="entry name" value="SusC_RagA_signa"/>
    <property type="match status" value="1"/>
</dbReference>
<organism evidence="9 10">
    <name type="scientific">Chitinophaga defluvii</name>
    <dbReference type="NCBI Taxonomy" id="3163343"/>
    <lineage>
        <taxon>Bacteria</taxon>
        <taxon>Pseudomonadati</taxon>
        <taxon>Bacteroidota</taxon>
        <taxon>Chitinophagia</taxon>
        <taxon>Chitinophagales</taxon>
        <taxon>Chitinophagaceae</taxon>
        <taxon>Chitinophaga</taxon>
    </lineage>
</organism>
<dbReference type="PROSITE" id="PS52016">
    <property type="entry name" value="TONB_DEPENDENT_REC_3"/>
    <property type="match status" value="1"/>
</dbReference>
<keyword evidence="3 7" id="KW-1134">Transmembrane beta strand</keyword>
<evidence type="ECO:0000256" key="2">
    <source>
        <dbReference type="ARBA" id="ARBA00022448"/>
    </source>
</evidence>
<dbReference type="InterPro" id="IPR036942">
    <property type="entry name" value="Beta-barrel_TonB_sf"/>
</dbReference>
<evidence type="ECO:0000313" key="9">
    <source>
        <dbReference type="EMBL" id="MET6997016.1"/>
    </source>
</evidence>
<protein>
    <submittedName>
        <fullName evidence="9">SusC/RagA family TonB-linked outer membrane protein</fullName>
    </submittedName>
</protein>